<dbReference type="SUPFAM" id="SSF53850">
    <property type="entry name" value="Periplasmic binding protein-like II"/>
    <property type="match status" value="1"/>
</dbReference>
<accession>A0ABM9CSZ4</accession>
<dbReference type="Gene3D" id="3.40.190.10">
    <property type="entry name" value="Periplasmic binding protein-like II"/>
    <property type="match status" value="2"/>
</dbReference>
<comment type="caution">
    <text evidence="2">The sequence shown here is derived from an EMBL/GenBank/DDBJ whole genome shotgun (WGS) entry which is preliminary data.</text>
</comment>
<evidence type="ECO:0000313" key="2">
    <source>
        <dbReference type="EMBL" id="CAH1221577.1"/>
    </source>
</evidence>
<dbReference type="EMBL" id="CAKMMW010000020">
    <property type="protein sequence ID" value="CAH1221577.1"/>
    <property type="molecule type" value="Genomic_DNA"/>
</dbReference>
<reference evidence="2" key="1">
    <citation type="submission" date="2022-01" db="EMBL/GenBank/DDBJ databases">
        <authorList>
            <person name="Criscuolo A."/>
        </authorList>
    </citation>
    <scope>NUCLEOTIDE SEQUENCE</scope>
    <source>
        <strain evidence="2">CIP111891</strain>
    </source>
</reference>
<evidence type="ECO:0000313" key="3">
    <source>
        <dbReference type="Proteomes" id="UP000838821"/>
    </source>
</evidence>
<evidence type="ECO:0000256" key="1">
    <source>
        <dbReference type="SAM" id="MobiDB-lite"/>
    </source>
</evidence>
<proteinExistence type="predicted"/>
<keyword evidence="2" id="KW-0449">Lipoprotein</keyword>
<keyword evidence="3" id="KW-1185">Reference proteome</keyword>
<dbReference type="InterPro" id="IPR050490">
    <property type="entry name" value="Bact_solute-bd_prot1"/>
</dbReference>
<sequence length="571" mass="63543">MIRGVQSMKKNEMSVQSELRDSKKGRNRFSIVTASMLVISVAVLTSGCSGEKKEGESASPSAAASTTVPAALPDGKIVSSPLTLSYFVQLSTNRPSGMNSLNDMEAYKELEKITGIHADFKHPTAGQEANQFNLMLSSGDYPDVIEWNWNSYPGGGQNALKNGAIIKLNDYIDKYAPNLKKLLDANPEIRKQISTDSGEIYSFPFIRNDPYLLTYYGLTLRKDWLDKLKLEVPTTIEEWHTVLKAFKEKDPNGNGKPDEIPLLFQKGKMNWGNDILNAWGIRNDFYLDTATGKVQYGALQPQFKEFLTTMRSWFKEGLIDPDYAATDDKQKNAKVTGDLVGATEVTVGGGIGTYLAAMNGKHPTFDLVGAPYPTLKKGDKPALGQQEPIFNGLGAAISKNNKHIIETVKWLDYKYGEKGAMLFNFGIDGKSYTMDNGYPKYSDDVMKNKDGLAFGVALTKYAIPFGAPISQDKRYMEQNAALPQQKNALTTWMKADNRGWLPTLSLTADESSKLAAVMTDVRTYNDEMFDKFIMGAEPIESFDKFVDRLNKMGLQDVLKIEQAAYDRYLKR</sequence>
<dbReference type="Proteomes" id="UP000838821">
    <property type="component" value="Unassembled WGS sequence"/>
</dbReference>
<protein>
    <submittedName>
        <fullName evidence="2">Lipoprotein LipO</fullName>
    </submittedName>
</protein>
<dbReference type="PANTHER" id="PTHR43649">
    <property type="entry name" value="ARABINOSE-BINDING PROTEIN-RELATED"/>
    <property type="match status" value="1"/>
</dbReference>
<name>A0ABM9CSZ4_9BACL</name>
<gene>
    <name evidence="2" type="primary">lipO_42</name>
    <name evidence="2" type="ORF">PAECIP111891_05240</name>
</gene>
<organism evidence="2 3">
    <name type="scientific">Paenibacillus allorhizoplanae</name>
    <dbReference type="NCBI Taxonomy" id="2905648"/>
    <lineage>
        <taxon>Bacteria</taxon>
        <taxon>Bacillati</taxon>
        <taxon>Bacillota</taxon>
        <taxon>Bacilli</taxon>
        <taxon>Bacillales</taxon>
        <taxon>Paenibacillaceae</taxon>
        <taxon>Paenibacillus</taxon>
    </lineage>
</organism>
<feature type="region of interest" description="Disordered" evidence="1">
    <location>
        <begin position="1"/>
        <end position="22"/>
    </location>
</feature>
<dbReference type="PANTHER" id="PTHR43649:SF12">
    <property type="entry name" value="DIACETYLCHITOBIOSE BINDING PROTEIN DASA"/>
    <property type="match status" value="1"/>
</dbReference>